<dbReference type="SUPFAM" id="SSF54427">
    <property type="entry name" value="NTF2-like"/>
    <property type="match status" value="1"/>
</dbReference>
<evidence type="ECO:0000313" key="4">
    <source>
        <dbReference type="Proteomes" id="UP001319180"/>
    </source>
</evidence>
<keyword evidence="4" id="KW-1185">Reference proteome</keyword>
<accession>A0AAP2DCF0</accession>
<keyword evidence="1" id="KW-1133">Transmembrane helix</keyword>
<keyword evidence="1" id="KW-0472">Membrane</keyword>
<protein>
    <submittedName>
        <fullName evidence="3">DUF4440 domain-containing protein</fullName>
    </submittedName>
</protein>
<feature type="domain" description="DUF4440" evidence="2">
    <location>
        <begin position="47"/>
        <end position="155"/>
    </location>
</feature>
<evidence type="ECO:0000313" key="3">
    <source>
        <dbReference type="EMBL" id="MBT1688240.1"/>
    </source>
</evidence>
<dbReference type="Pfam" id="PF14534">
    <property type="entry name" value="DUF4440"/>
    <property type="match status" value="1"/>
</dbReference>
<dbReference type="AlphaFoldDB" id="A0AAP2DCF0"/>
<gene>
    <name evidence="3" type="ORF">KK078_16840</name>
</gene>
<sequence length="169" mass="18955">MKTNQLVSLVAGVAIALVIFFLLQGCKERERVHAQPTRTLEEAREAIAASNEVYFQAFVKGDSSLFIERYADDCCIMAPGMPALCGPDAARRFFRTAYDDIGLRNGKFITTEVYGLGDGYVVEEGLWQSFGENQMMFDDGKFLVLWKKTAKGWKMFRDSFSSNHLAPGQ</sequence>
<proteinExistence type="predicted"/>
<dbReference type="EMBL" id="JAHESC010000024">
    <property type="protein sequence ID" value="MBT1688240.1"/>
    <property type="molecule type" value="Genomic_DNA"/>
</dbReference>
<feature type="transmembrane region" description="Helical" evidence="1">
    <location>
        <begin position="6"/>
        <end position="23"/>
    </location>
</feature>
<dbReference type="RefSeq" id="WP_254091467.1">
    <property type="nucleotide sequence ID" value="NZ_JAHESC010000024.1"/>
</dbReference>
<organism evidence="3 4">
    <name type="scientific">Dawidia soli</name>
    <dbReference type="NCBI Taxonomy" id="2782352"/>
    <lineage>
        <taxon>Bacteria</taxon>
        <taxon>Pseudomonadati</taxon>
        <taxon>Bacteroidota</taxon>
        <taxon>Cytophagia</taxon>
        <taxon>Cytophagales</taxon>
        <taxon>Chryseotaleaceae</taxon>
        <taxon>Dawidia</taxon>
    </lineage>
</organism>
<dbReference type="PROSITE" id="PS51257">
    <property type="entry name" value="PROKAR_LIPOPROTEIN"/>
    <property type="match status" value="1"/>
</dbReference>
<comment type="caution">
    <text evidence="3">The sequence shown here is derived from an EMBL/GenBank/DDBJ whole genome shotgun (WGS) entry which is preliminary data.</text>
</comment>
<evidence type="ECO:0000259" key="2">
    <source>
        <dbReference type="Pfam" id="PF14534"/>
    </source>
</evidence>
<dbReference type="Gene3D" id="3.10.450.50">
    <property type="match status" value="1"/>
</dbReference>
<name>A0AAP2DCF0_9BACT</name>
<evidence type="ECO:0000256" key="1">
    <source>
        <dbReference type="SAM" id="Phobius"/>
    </source>
</evidence>
<dbReference type="Proteomes" id="UP001319180">
    <property type="component" value="Unassembled WGS sequence"/>
</dbReference>
<keyword evidence="1" id="KW-0812">Transmembrane</keyword>
<dbReference type="InterPro" id="IPR027843">
    <property type="entry name" value="DUF4440"/>
</dbReference>
<dbReference type="InterPro" id="IPR032710">
    <property type="entry name" value="NTF2-like_dom_sf"/>
</dbReference>
<reference evidence="3 4" key="1">
    <citation type="submission" date="2021-05" db="EMBL/GenBank/DDBJ databases">
        <title>A Polyphasic approach of four new species of the genus Ohtaekwangia: Ohtaekwangia histidinii sp. nov., Ohtaekwangia cretensis sp. nov., Ohtaekwangia indiensis sp. nov., Ohtaekwangia reichenbachii sp. nov. from diverse environment.</title>
        <authorList>
            <person name="Octaviana S."/>
        </authorList>
    </citation>
    <scope>NUCLEOTIDE SEQUENCE [LARGE SCALE GENOMIC DNA]</scope>
    <source>
        <strain evidence="3 4">PWU37</strain>
    </source>
</reference>